<proteinExistence type="predicted"/>
<protein>
    <submittedName>
        <fullName evidence="2">Unnamed protein product</fullName>
    </submittedName>
</protein>
<accession>A0A9W6YC31</accession>
<evidence type="ECO:0000256" key="1">
    <source>
        <dbReference type="SAM" id="MobiDB-lite"/>
    </source>
</evidence>
<dbReference type="AlphaFoldDB" id="A0A9W6YC31"/>
<dbReference type="EMBL" id="BSXT01004781">
    <property type="protein sequence ID" value="GMF58928.1"/>
    <property type="molecule type" value="Genomic_DNA"/>
</dbReference>
<comment type="caution">
    <text evidence="2">The sequence shown here is derived from an EMBL/GenBank/DDBJ whole genome shotgun (WGS) entry which is preliminary data.</text>
</comment>
<reference evidence="2" key="1">
    <citation type="submission" date="2023-04" db="EMBL/GenBank/DDBJ databases">
        <title>Phytophthora fragariaefolia NBRC 109709.</title>
        <authorList>
            <person name="Ichikawa N."/>
            <person name="Sato H."/>
            <person name="Tonouchi N."/>
        </authorList>
    </citation>
    <scope>NUCLEOTIDE SEQUENCE</scope>
    <source>
        <strain evidence="2">NBRC 109709</strain>
    </source>
</reference>
<feature type="region of interest" description="Disordered" evidence="1">
    <location>
        <begin position="70"/>
        <end position="93"/>
    </location>
</feature>
<dbReference type="Proteomes" id="UP001165121">
    <property type="component" value="Unassembled WGS sequence"/>
</dbReference>
<name>A0A9W6YC31_9STRA</name>
<sequence length="93" mass="10651">MDSEWRKDGTPEGVDWLKIARTDVRTTPIESYPMDNPNDEWITRMTKCHSGWMSSQMDVIPDGRGIQVEPDQSETIQERAKSAARANLRSVSR</sequence>
<organism evidence="2 3">
    <name type="scientific">Phytophthora fragariaefolia</name>
    <dbReference type="NCBI Taxonomy" id="1490495"/>
    <lineage>
        <taxon>Eukaryota</taxon>
        <taxon>Sar</taxon>
        <taxon>Stramenopiles</taxon>
        <taxon>Oomycota</taxon>
        <taxon>Peronosporomycetes</taxon>
        <taxon>Peronosporales</taxon>
        <taxon>Peronosporaceae</taxon>
        <taxon>Phytophthora</taxon>
    </lineage>
</organism>
<evidence type="ECO:0000313" key="3">
    <source>
        <dbReference type="Proteomes" id="UP001165121"/>
    </source>
</evidence>
<keyword evidence="3" id="KW-1185">Reference proteome</keyword>
<evidence type="ECO:0000313" key="2">
    <source>
        <dbReference type="EMBL" id="GMF58928.1"/>
    </source>
</evidence>
<gene>
    <name evidence="2" type="ORF">Pfra01_002542100</name>
</gene>